<dbReference type="EMBL" id="PNEN01000416">
    <property type="protein sequence ID" value="PPJ59133.1"/>
    <property type="molecule type" value="Genomic_DNA"/>
</dbReference>
<evidence type="ECO:0000313" key="2">
    <source>
        <dbReference type="EMBL" id="PPJ59133.1"/>
    </source>
</evidence>
<evidence type="ECO:0000256" key="1">
    <source>
        <dbReference type="SAM" id="MobiDB-lite"/>
    </source>
</evidence>
<comment type="caution">
    <text evidence="2">The sequence shown here is derived from an EMBL/GenBank/DDBJ whole genome shotgun (WGS) entry which is preliminary data.</text>
</comment>
<name>A0A2S6CHG6_9PEZI</name>
<feature type="compositionally biased region" description="Basic and acidic residues" evidence="1">
    <location>
        <begin position="127"/>
        <end position="155"/>
    </location>
</feature>
<dbReference type="Proteomes" id="UP000237631">
    <property type="component" value="Unassembled WGS sequence"/>
</dbReference>
<protein>
    <submittedName>
        <fullName evidence="2">Uncharacterized protein</fullName>
    </submittedName>
</protein>
<dbReference type="OrthoDB" id="3640185at2759"/>
<evidence type="ECO:0000313" key="3">
    <source>
        <dbReference type="Proteomes" id="UP000237631"/>
    </source>
</evidence>
<dbReference type="AlphaFoldDB" id="A0A2S6CHG6"/>
<proteinExistence type="predicted"/>
<gene>
    <name evidence="2" type="ORF">CBER1_03048</name>
</gene>
<organism evidence="2 3">
    <name type="scientific">Cercospora berteroae</name>
    <dbReference type="NCBI Taxonomy" id="357750"/>
    <lineage>
        <taxon>Eukaryota</taxon>
        <taxon>Fungi</taxon>
        <taxon>Dikarya</taxon>
        <taxon>Ascomycota</taxon>
        <taxon>Pezizomycotina</taxon>
        <taxon>Dothideomycetes</taxon>
        <taxon>Dothideomycetidae</taxon>
        <taxon>Mycosphaerellales</taxon>
        <taxon>Mycosphaerellaceae</taxon>
        <taxon>Cercospora</taxon>
    </lineage>
</organism>
<feature type="region of interest" description="Disordered" evidence="1">
    <location>
        <begin position="126"/>
        <end position="155"/>
    </location>
</feature>
<sequence length="255" mass="28652">MKNLSPAHAKVRFSDKEAFLAMEIDLANFQVDPETLEADFFRVPEPPTMERPAMRSMQRFPVISLAQHRFPSISSVVASPQNLESRIEKMRAIMRDYTLSAKERSRRVRNLTILAEQDFVEAIGANDKQKDDAVPSRQVNDRADRASRGAHTRKDSCVASGSFSKLPTIAEEETEVCKVLKQNHTKIGSNEGLHMKPRTSRLPKPIPRVRTRRDTVSAVVSVTKEKKGWEQTGLASMEAKLASLDAFFDGELDPC</sequence>
<reference evidence="3" key="1">
    <citation type="journal article" date="2017" name="bioRxiv">
        <title>Conservation of a gene cluster reveals novel cercosporin biosynthetic mechanisms and extends production to the genus Colletotrichum.</title>
        <authorList>
            <person name="de Jonge R."/>
            <person name="Ebert M.K."/>
            <person name="Huitt-Roehl C.R."/>
            <person name="Pal P."/>
            <person name="Suttle J.C."/>
            <person name="Spanner R.E."/>
            <person name="Neubauer J.D."/>
            <person name="Jurick W.M.II."/>
            <person name="Stott K.A."/>
            <person name="Secor G.A."/>
            <person name="Thomma B.P.H.J."/>
            <person name="Van de Peer Y."/>
            <person name="Townsend C.A."/>
            <person name="Bolton M.D."/>
        </authorList>
    </citation>
    <scope>NUCLEOTIDE SEQUENCE [LARGE SCALE GENOMIC DNA]</scope>
    <source>
        <strain evidence="3">CBS538.71</strain>
    </source>
</reference>
<accession>A0A2S6CHG6</accession>
<keyword evidence="3" id="KW-1185">Reference proteome</keyword>